<evidence type="ECO:0000313" key="1">
    <source>
        <dbReference type="EMBL" id="KAJ9124827.1"/>
    </source>
</evidence>
<keyword evidence="2" id="KW-1185">Reference proteome</keyword>
<dbReference type="Proteomes" id="UP001234202">
    <property type="component" value="Unassembled WGS sequence"/>
</dbReference>
<protein>
    <submittedName>
        <fullName evidence="1">Uncharacterized protein</fullName>
    </submittedName>
</protein>
<name>A0ACC2XNJ6_9TREE</name>
<sequence>MQHAFQALALDDQRAPFHPSIWKVSKTKNPSLDLQQTWFPGVHINIGGGSDTASSGEADPQEQLASITYTWMLDRIHPHLAFDEEELRAQQVNWVAAMQPLTTAQIKATHEQLPIPQKIFHWWGGEKHAYGYAMPEIPDNFSEVYKILGVPTDRIPLNLTEEDLKAGKYTNESVHFSVDVRRKGSAKEDREKEYVPQALKGWERRLSTKVKGGYEWYKPAVHGGERAKVMPESPPQASGLPEEDSLEVWLWKKGQA</sequence>
<proteinExistence type="predicted"/>
<accession>A0ACC2XNJ6</accession>
<organism evidence="1 2">
    <name type="scientific">Naganishia onofrii</name>
    <dbReference type="NCBI Taxonomy" id="1851511"/>
    <lineage>
        <taxon>Eukaryota</taxon>
        <taxon>Fungi</taxon>
        <taxon>Dikarya</taxon>
        <taxon>Basidiomycota</taxon>
        <taxon>Agaricomycotina</taxon>
        <taxon>Tremellomycetes</taxon>
        <taxon>Filobasidiales</taxon>
        <taxon>Filobasidiaceae</taxon>
        <taxon>Naganishia</taxon>
    </lineage>
</organism>
<gene>
    <name evidence="1" type="ORF">QFC24_003196</name>
</gene>
<reference evidence="1" key="1">
    <citation type="submission" date="2023-04" db="EMBL/GenBank/DDBJ databases">
        <title>Draft Genome sequencing of Naganishia species isolated from polar environments using Oxford Nanopore Technology.</title>
        <authorList>
            <person name="Leo P."/>
            <person name="Venkateswaran K."/>
        </authorList>
    </citation>
    <scope>NUCLEOTIDE SEQUENCE</scope>
    <source>
        <strain evidence="1">DBVPG 5303</strain>
    </source>
</reference>
<comment type="caution">
    <text evidence="1">The sequence shown here is derived from an EMBL/GenBank/DDBJ whole genome shotgun (WGS) entry which is preliminary data.</text>
</comment>
<dbReference type="EMBL" id="JASBWV010000009">
    <property type="protein sequence ID" value="KAJ9124827.1"/>
    <property type="molecule type" value="Genomic_DNA"/>
</dbReference>
<evidence type="ECO:0000313" key="2">
    <source>
        <dbReference type="Proteomes" id="UP001234202"/>
    </source>
</evidence>